<protein>
    <recommendedName>
        <fullName evidence="4">Outer membrane homotrimeric porin</fullName>
    </recommendedName>
</protein>
<dbReference type="Proteomes" id="UP000539075">
    <property type="component" value="Unassembled WGS sequence"/>
</dbReference>
<evidence type="ECO:0000256" key="1">
    <source>
        <dbReference type="SAM" id="SignalP"/>
    </source>
</evidence>
<dbReference type="AlphaFoldDB" id="A0A7W8BYR2"/>
<evidence type="ECO:0008006" key="4">
    <source>
        <dbReference type="Google" id="ProtNLM"/>
    </source>
</evidence>
<gene>
    <name evidence="2" type="ORF">HNQ38_000483</name>
</gene>
<keyword evidence="1" id="KW-0732">Signal</keyword>
<dbReference type="EMBL" id="JACHGO010000001">
    <property type="protein sequence ID" value="MBB5142420.1"/>
    <property type="molecule type" value="Genomic_DNA"/>
</dbReference>
<dbReference type="RefSeq" id="WP_183717790.1">
    <property type="nucleotide sequence ID" value="NZ_JACHGO010000001.1"/>
</dbReference>
<evidence type="ECO:0000313" key="3">
    <source>
        <dbReference type="Proteomes" id="UP000539075"/>
    </source>
</evidence>
<evidence type="ECO:0000313" key="2">
    <source>
        <dbReference type="EMBL" id="MBB5142420.1"/>
    </source>
</evidence>
<accession>A0A7W8BYR2</accession>
<name>A0A7W8BYR2_9BACT</name>
<reference evidence="2 3" key="1">
    <citation type="submission" date="2020-08" db="EMBL/GenBank/DDBJ databases">
        <title>Genomic Encyclopedia of Type Strains, Phase IV (KMG-IV): sequencing the most valuable type-strain genomes for metagenomic binning, comparative biology and taxonomic classification.</title>
        <authorList>
            <person name="Goeker M."/>
        </authorList>
    </citation>
    <scope>NUCLEOTIDE SEQUENCE [LARGE SCALE GENOMIC DNA]</scope>
    <source>
        <strain evidence="2 3">DSM 11275</strain>
    </source>
</reference>
<dbReference type="InterPro" id="IPR059232">
    <property type="entry name" value="Porin_put"/>
</dbReference>
<sequence length="526" mass="56895">MTRKLTTLLLAATMLLGAVSASHAVDFKIKGVWNMNFEYGSGGNFTERGRSVNGNKAAHVTGWGRYGEDQFEAKSRVRLQLDAVASESLSGTVYFEIGGVTWGRSSKGGALGADGSNVVKIKHSYLDWVVPQTNVKVRMGIQRVFLPDFTTEASQAFDADVAGIVASAPINDNLSLSAFWVRPYNDNWAGDTQSPQNYLDNFDIFGLSAPVRLDGVNVTPWAMLGMFGSNTFRKGDDFYGKNSTGAGALGLAPAVYALKDSKVGRQLADAYSTVLWAGITGEVVKFDPFRVAASFNYGAVDTGVEALNRKGWYSALLAEYKLDWGTPGIYGWYSSGDDDNIKNGSERMPNVEANNESTNAMSSFGTLGTWTLGRDTLIGSTFAGTWGVGARVKDVSFFDKLKQTFHVNILGGTNSPSMAKYIKGAKGVDGHTSFTPDTGTGSADFNSANYYGLYLTSQDYAAEFGVTTTYQIYDNLRMLVEANYIALWLDQSRGVWGGYTATDGSRVGGNSTTDAWNVNVSFIYKF</sequence>
<keyword evidence="3" id="KW-1185">Reference proteome</keyword>
<proteinExistence type="predicted"/>
<comment type="caution">
    <text evidence="2">The sequence shown here is derived from an EMBL/GenBank/DDBJ whole genome shotgun (WGS) entry which is preliminary data.</text>
</comment>
<organism evidence="2 3">
    <name type="scientific">Desulfovibrio intestinalis</name>
    <dbReference type="NCBI Taxonomy" id="58621"/>
    <lineage>
        <taxon>Bacteria</taxon>
        <taxon>Pseudomonadati</taxon>
        <taxon>Thermodesulfobacteriota</taxon>
        <taxon>Desulfovibrionia</taxon>
        <taxon>Desulfovibrionales</taxon>
        <taxon>Desulfovibrionaceae</taxon>
        <taxon>Desulfovibrio</taxon>
    </lineage>
</organism>
<dbReference type="NCBIfam" id="NF033939">
    <property type="entry name" value="DESULF_POR1"/>
    <property type="match status" value="1"/>
</dbReference>
<feature type="chain" id="PRO_5030737082" description="Outer membrane homotrimeric porin" evidence="1">
    <location>
        <begin position="25"/>
        <end position="526"/>
    </location>
</feature>
<feature type="signal peptide" evidence="1">
    <location>
        <begin position="1"/>
        <end position="24"/>
    </location>
</feature>